<protein>
    <submittedName>
        <fullName evidence="2">Uncharacterized protein</fullName>
    </submittedName>
</protein>
<reference evidence="2 3" key="1">
    <citation type="submission" date="2018-06" db="EMBL/GenBank/DDBJ databases">
        <title>Comparative genomics reveals the genomic features of Rhizophagus irregularis, R. cerebriforme, R. diaphanum and Gigaspora rosea, and their symbiotic lifestyle signature.</title>
        <authorList>
            <person name="Morin E."/>
            <person name="San Clemente H."/>
            <person name="Chen E.C.H."/>
            <person name="De La Providencia I."/>
            <person name="Hainaut M."/>
            <person name="Kuo A."/>
            <person name="Kohler A."/>
            <person name="Murat C."/>
            <person name="Tang N."/>
            <person name="Roy S."/>
            <person name="Loubradou J."/>
            <person name="Henrissat B."/>
            <person name="Grigoriev I.V."/>
            <person name="Corradi N."/>
            <person name="Roux C."/>
            <person name="Martin F.M."/>
        </authorList>
    </citation>
    <scope>NUCLEOTIDE SEQUENCE [LARGE SCALE GENOMIC DNA]</scope>
    <source>
        <strain evidence="2 3">DAOM 194757</strain>
    </source>
</reference>
<feature type="compositionally biased region" description="Basic and acidic residues" evidence="1">
    <location>
        <begin position="114"/>
        <end position="131"/>
    </location>
</feature>
<dbReference type="EMBL" id="QKWP01000248">
    <property type="protein sequence ID" value="RIB23691.1"/>
    <property type="molecule type" value="Genomic_DNA"/>
</dbReference>
<dbReference type="OrthoDB" id="5394106at2759"/>
<comment type="caution">
    <text evidence="2">The sequence shown here is derived from an EMBL/GenBank/DDBJ whole genome shotgun (WGS) entry which is preliminary data.</text>
</comment>
<evidence type="ECO:0000313" key="2">
    <source>
        <dbReference type="EMBL" id="RIB23691.1"/>
    </source>
</evidence>
<feature type="region of interest" description="Disordered" evidence="1">
    <location>
        <begin position="111"/>
        <end position="138"/>
    </location>
</feature>
<proteinExistence type="predicted"/>
<evidence type="ECO:0000256" key="1">
    <source>
        <dbReference type="SAM" id="MobiDB-lite"/>
    </source>
</evidence>
<dbReference type="AlphaFoldDB" id="A0A397VPJ3"/>
<gene>
    <name evidence="2" type="ORF">C2G38_2072070</name>
</gene>
<sequence length="155" mass="17877">MESDSSKNSIRANLNFSSDDSMFDQYINNDTTEESYQYKTNNTPEIDIALEKLPDKRKPPNMIFFFFNVIAFITFKQNLESLSLYKPASPPINKSTNKQSIDLPTCKKVNITSKSEKQNDTDVPIDEEKGGIRPRRSHHNINYAEPSLRRLLNQI</sequence>
<keyword evidence="3" id="KW-1185">Reference proteome</keyword>
<name>A0A397VPJ3_9GLOM</name>
<organism evidence="2 3">
    <name type="scientific">Gigaspora rosea</name>
    <dbReference type="NCBI Taxonomy" id="44941"/>
    <lineage>
        <taxon>Eukaryota</taxon>
        <taxon>Fungi</taxon>
        <taxon>Fungi incertae sedis</taxon>
        <taxon>Mucoromycota</taxon>
        <taxon>Glomeromycotina</taxon>
        <taxon>Glomeromycetes</taxon>
        <taxon>Diversisporales</taxon>
        <taxon>Gigasporaceae</taxon>
        <taxon>Gigaspora</taxon>
    </lineage>
</organism>
<dbReference type="Proteomes" id="UP000266673">
    <property type="component" value="Unassembled WGS sequence"/>
</dbReference>
<evidence type="ECO:0000313" key="3">
    <source>
        <dbReference type="Proteomes" id="UP000266673"/>
    </source>
</evidence>
<accession>A0A397VPJ3</accession>